<dbReference type="AlphaFoldDB" id="A0A022QJN7"/>
<dbReference type="GO" id="GO:0005840">
    <property type="term" value="C:ribosome"/>
    <property type="evidence" value="ECO:0007669"/>
    <property type="project" value="InterPro"/>
</dbReference>
<dbReference type="Gene3D" id="3.90.550.10">
    <property type="entry name" value="Spore Coat Polysaccharide Biosynthesis Protein SpsA, Chain A"/>
    <property type="match status" value="1"/>
</dbReference>
<evidence type="ECO:0008006" key="5">
    <source>
        <dbReference type="Google" id="ProtNLM"/>
    </source>
</evidence>
<dbReference type="Pfam" id="PF01782">
    <property type="entry name" value="RimM"/>
    <property type="match status" value="1"/>
</dbReference>
<dbReference type="InterPro" id="IPR036976">
    <property type="entry name" value="RimM_N_sf"/>
</dbReference>
<dbReference type="Proteomes" id="UP000030748">
    <property type="component" value="Unassembled WGS sequence"/>
</dbReference>
<dbReference type="GO" id="GO:0003977">
    <property type="term" value="F:UDP-N-acetylglucosamine diphosphorylase activity"/>
    <property type="evidence" value="ECO:0000318"/>
    <property type="project" value="GO_Central"/>
</dbReference>
<organism evidence="3 4">
    <name type="scientific">Erythranthe guttata</name>
    <name type="common">Yellow monkey flower</name>
    <name type="synonym">Mimulus guttatus</name>
    <dbReference type="NCBI Taxonomy" id="4155"/>
    <lineage>
        <taxon>Eukaryota</taxon>
        <taxon>Viridiplantae</taxon>
        <taxon>Streptophyta</taxon>
        <taxon>Embryophyta</taxon>
        <taxon>Tracheophyta</taxon>
        <taxon>Spermatophyta</taxon>
        <taxon>Magnoliopsida</taxon>
        <taxon>eudicotyledons</taxon>
        <taxon>Gunneridae</taxon>
        <taxon>Pentapetalae</taxon>
        <taxon>asterids</taxon>
        <taxon>lamiids</taxon>
        <taxon>Lamiales</taxon>
        <taxon>Phrymaceae</taxon>
        <taxon>Erythranthe</taxon>
    </lineage>
</organism>
<dbReference type="InterPro" id="IPR029044">
    <property type="entry name" value="Nucleotide-diphossugar_trans"/>
</dbReference>
<accession>A0A022QJN7</accession>
<dbReference type="PANTHER" id="PTHR11952">
    <property type="entry name" value="UDP- GLUCOSE PYROPHOSPHORYLASE"/>
    <property type="match status" value="1"/>
</dbReference>
<dbReference type="Gene3D" id="2.30.30.240">
    <property type="entry name" value="PRC-barrel domain"/>
    <property type="match status" value="1"/>
</dbReference>
<dbReference type="EMBL" id="KI631456">
    <property type="protein sequence ID" value="EYU28166.1"/>
    <property type="molecule type" value="Genomic_DNA"/>
</dbReference>
<dbReference type="GO" id="GO:0043022">
    <property type="term" value="F:ribosome binding"/>
    <property type="evidence" value="ECO:0007669"/>
    <property type="project" value="InterPro"/>
</dbReference>
<evidence type="ECO:0000313" key="4">
    <source>
        <dbReference type="Proteomes" id="UP000030748"/>
    </source>
</evidence>
<feature type="domain" description="Ribosome maturation factor RimM PRC barrel" evidence="2">
    <location>
        <begin position="148"/>
        <end position="234"/>
    </location>
</feature>
<dbReference type="InterPro" id="IPR056792">
    <property type="entry name" value="PRC_RimM"/>
</dbReference>
<dbReference type="GO" id="GO:0006364">
    <property type="term" value="P:rRNA processing"/>
    <property type="evidence" value="ECO:0007669"/>
    <property type="project" value="InterPro"/>
</dbReference>
<dbReference type="Pfam" id="PF24986">
    <property type="entry name" value="PRC_RimM"/>
    <property type="match status" value="1"/>
</dbReference>
<evidence type="ECO:0000259" key="2">
    <source>
        <dbReference type="Pfam" id="PF24986"/>
    </source>
</evidence>
<dbReference type="SUPFAM" id="SSF50447">
    <property type="entry name" value="Translation proteins"/>
    <property type="match status" value="1"/>
</dbReference>
<dbReference type="InterPro" id="IPR039741">
    <property type="entry name" value="UDP-sugar_pyrophosphorylase"/>
</dbReference>
<dbReference type="SUPFAM" id="SSF50346">
    <property type="entry name" value="PRC-barrel domain"/>
    <property type="match status" value="1"/>
</dbReference>
<sequence length="621" mass="69416">MQSPSILCCSSNSLSLSFHFPISPPSALLVSAAEELVEATSSASTLIETGYIFGVHGFHGEVRVKTSTDFPDLRFSKPGTRWLKQQVSGTETLQEIELVEGRGHPGQSWIVRFNNIDTSEQAQKLVGSTILVTDEDRPILEEGEFYTQDLIGMKLILKESGEPVGTVVNVFNSGANDLLRVKLNSSRSTTEQIGKSETGSGDSGPLIWVPFVEAIVPTVDLEKREMLITPPKGLLELNIRSDDRTKKERRELEWKERKKLQRRLIAAKKKLVEMEQQHVFHGLRYGEKDQRSLLADQIVTLNSKLLQHAMQNIAIPSTRPNLLDILNDVPRSNTLRVSNSTSSTGTGKVSDSYLKVQKEGCLLTCKGKVALVLVLDDIEIEKTSEENENAYLLVKALLDNHRSSAKIEDRSIVPLILVSSAGAVSSLQNLFLEHDYLGFDPEKVWFLEEEKLPLVSSLLDVQGKHKILMKSPWEFLRRPIGSGGVITLLSSHESLLDQLSETGVEYIEISKINKSREDEYSLVGLVESCKSNMGIRLFKDMSSEEDFEVVFSMSFLRKLVKQTNKLQFRAVLSCSSYVELVEKDWVDVVPTSPNCYEFCSSIYWCLDATPVNKVCVLDATD</sequence>
<evidence type="ECO:0000259" key="1">
    <source>
        <dbReference type="Pfam" id="PF01782"/>
    </source>
</evidence>
<dbReference type="eggNOG" id="KOG2388">
    <property type="taxonomic scope" value="Eukaryota"/>
</dbReference>
<dbReference type="InterPro" id="IPR002676">
    <property type="entry name" value="RimM_N"/>
</dbReference>
<dbReference type="FunFam" id="2.30.30.240:FF:000002">
    <property type="entry name" value="Ribosome maturation factor rimM"/>
    <property type="match status" value="1"/>
</dbReference>
<feature type="domain" description="RimM N-terminal" evidence="1">
    <location>
        <begin position="49"/>
        <end position="135"/>
    </location>
</feature>
<reference evidence="3 4" key="1">
    <citation type="journal article" date="2013" name="Proc. Natl. Acad. Sci. U.S.A.">
        <title>Fine-scale variation in meiotic recombination in Mimulus inferred from population shotgun sequencing.</title>
        <authorList>
            <person name="Hellsten U."/>
            <person name="Wright K.M."/>
            <person name="Jenkins J."/>
            <person name="Shu S."/>
            <person name="Yuan Y."/>
            <person name="Wessler S.R."/>
            <person name="Schmutz J."/>
            <person name="Willis J.H."/>
            <person name="Rokhsar D.S."/>
        </authorList>
    </citation>
    <scope>NUCLEOTIDE SEQUENCE [LARGE SCALE GENOMIC DNA]</scope>
    <source>
        <strain evidence="4">cv. DUN x IM62</strain>
    </source>
</reference>
<proteinExistence type="inferred from homology"/>
<gene>
    <name evidence="3" type="ORF">MIMGU_mgv1a002966mg</name>
</gene>
<dbReference type="GO" id="GO:0006048">
    <property type="term" value="P:UDP-N-acetylglucosamine biosynthetic process"/>
    <property type="evidence" value="ECO:0000318"/>
    <property type="project" value="GO_Central"/>
</dbReference>
<dbReference type="HAMAP" id="MF_00014">
    <property type="entry name" value="Ribosome_mat_RimM"/>
    <property type="match status" value="1"/>
</dbReference>
<dbReference type="STRING" id="4155.A0A022QJN7"/>
<dbReference type="InterPro" id="IPR009000">
    <property type="entry name" value="Transl_B-barrel_sf"/>
</dbReference>
<protein>
    <recommendedName>
        <fullName evidence="5">RimM N-terminal domain-containing protein</fullName>
    </recommendedName>
</protein>
<dbReference type="SUPFAM" id="SSF53448">
    <property type="entry name" value="Nucleotide-diphospho-sugar transferases"/>
    <property type="match status" value="1"/>
</dbReference>
<dbReference type="NCBIfam" id="TIGR02273">
    <property type="entry name" value="16S_RimM"/>
    <property type="match status" value="1"/>
</dbReference>
<name>A0A022QJN7_ERYGU</name>
<dbReference type="InterPro" id="IPR011033">
    <property type="entry name" value="PRC_barrel-like_sf"/>
</dbReference>
<dbReference type="PANTHER" id="PTHR11952:SF10">
    <property type="entry name" value="16S RRNA PROCESSING PROTEIN RIMM FAMILY"/>
    <property type="match status" value="1"/>
</dbReference>
<dbReference type="InterPro" id="IPR011961">
    <property type="entry name" value="RimM"/>
</dbReference>
<dbReference type="Gene3D" id="2.40.30.60">
    <property type="entry name" value="RimM"/>
    <property type="match status" value="1"/>
</dbReference>
<evidence type="ECO:0000313" key="3">
    <source>
        <dbReference type="EMBL" id="EYU28166.1"/>
    </source>
</evidence>
<keyword evidence="4" id="KW-1185">Reference proteome</keyword>